<keyword evidence="11 18" id="KW-1133">Transmembrane helix</keyword>
<feature type="region of interest" description="Disordered" evidence="17">
    <location>
        <begin position="828"/>
        <end position="884"/>
    </location>
</feature>
<keyword evidence="7" id="KW-0732">Signal</keyword>
<evidence type="ECO:0000313" key="20">
    <source>
        <dbReference type="Proteomes" id="UP000189704"/>
    </source>
</evidence>
<evidence type="ECO:0000256" key="4">
    <source>
        <dbReference type="ARBA" id="ARBA00022475"/>
    </source>
</evidence>
<evidence type="ECO:0000256" key="7">
    <source>
        <dbReference type="ARBA" id="ARBA00022729"/>
    </source>
</evidence>
<keyword evidence="9" id="KW-0130">Cell adhesion</keyword>
<evidence type="ECO:0000259" key="19">
    <source>
        <dbReference type="PROSITE" id="PS50835"/>
    </source>
</evidence>
<dbReference type="GO" id="GO:0004888">
    <property type="term" value="F:transmembrane signaling receptor activity"/>
    <property type="evidence" value="ECO:0007669"/>
    <property type="project" value="TreeGrafter"/>
</dbReference>
<evidence type="ECO:0000256" key="16">
    <source>
        <dbReference type="ARBA" id="ARBA00049765"/>
    </source>
</evidence>
<evidence type="ECO:0000256" key="1">
    <source>
        <dbReference type="ARBA" id="ARBA00004251"/>
    </source>
</evidence>
<evidence type="ECO:0000256" key="5">
    <source>
        <dbReference type="ARBA" id="ARBA00022553"/>
    </source>
</evidence>
<evidence type="ECO:0000256" key="2">
    <source>
        <dbReference type="ARBA" id="ARBA00004282"/>
    </source>
</evidence>
<dbReference type="PANTHER" id="PTHR11481:SF5">
    <property type="entry name" value="PLATELET ENDOTHELIAL CELL ADHESION MOLECULE"/>
    <property type="match status" value="1"/>
</dbReference>
<dbReference type="CTD" id="5175"/>
<dbReference type="SMART" id="SM00409">
    <property type="entry name" value="IG"/>
    <property type="match status" value="4"/>
</dbReference>
<dbReference type="InterPro" id="IPR013783">
    <property type="entry name" value="Ig-like_fold"/>
</dbReference>
<dbReference type="InterPro" id="IPR036179">
    <property type="entry name" value="Ig-like_dom_sf"/>
</dbReference>
<keyword evidence="10" id="KW-0965">Cell junction</keyword>
<keyword evidence="5" id="KW-0597">Phosphoprotein</keyword>
<name>A0A3Q0E186_CARSF</name>
<dbReference type="GO" id="GO:0045121">
    <property type="term" value="C:membrane raft"/>
    <property type="evidence" value="ECO:0007669"/>
    <property type="project" value="UniProtKB-SubCell"/>
</dbReference>
<evidence type="ECO:0000256" key="10">
    <source>
        <dbReference type="ARBA" id="ARBA00022949"/>
    </source>
</evidence>
<feature type="transmembrane region" description="Helical" evidence="18">
    <location>
        <begin position="764"/>
        <end position="785"/>
    </location>
</feature>
<dbReference type="InterPro" id="IPR003599">
    <property type="entry name" value="Ig_sub"/>
</dbReference>
<keyword evidence="13" id="KW-1015">Disulfide bond</keyword>
<evidence type="ECO:0000256" key="17">
    <source>
        <dbReference type="SAM" id="MobiDB-lite"/>
    </source>
</evidence>
<dbReference type="Gene3D" id="2.60.40.10">
    <property type="entry name" value="Immunoglobulins"/>
    <property type="match status" value="6"/>
</dbReference>
<keyword evidence="4" id="KW-1003">Cell membrane</keyword>
<dbReference type="GO" id="GO:0007166">
    <property type="term" value="P:cell surface receptor signaling pathway"/>
    <property type="evidence" value="ECO:0007669"/>
    <property type="project" value="TreeGrafter"/>
</dbReference>
<dbReference type="RefSeq" id="XP_021569266.1">
    <property type="nucleotide sequence ID" value="XM_021713591.1"/>
</dbReference>
<proteinExistence type="predicted"/>
<feature type="domain" description="Ig-like" evidence="19">
    <location>
        <begin position="191"/>
        <end position="288"/>
    </location>
</feature>
<dbReference type="InterPro" id="IPR050488">
    <property type="entry name" value="Ig_Fc_receptor"/>
</dbReference>
<dbReference type="PROSITE" id="PS50835">
    <property type="entry name" value="IG_LIKE"/>
    <property type="match status" value="4"/>
</dbReference>
<dbReference type="PANTHER" id="PTHR11481">
    <property type="entry name" value="IMMUNOGLOBULIN FC RECEPTOR"/>
    <property type="match status" value="1"/>
</dbReference>
<evidence type="ECO:0000256" key="14">
    <source>
        <dbReference type="ARBA" id="ARBA00023180"/>
    </source>
</evidence>
<dbReference type="GO" id="GO:0098742">
    <property type="term" value="P:cell-cell adhesion via plasma-membrane adhesion molecules"/>
    <property type="evidence" value="ECO:0007669"/>
    <property type="project" value="TreeGrafter"/>
</dbReference>
<keyword evidence="15" id="KW-0393">Immunoglobulin domain</keyword>
<dbReference type="GO" id="GO:0009897">
    <property type="term" value="C:external side of plasma membrane"/>
    <property type="evidence" value="ECO:0007669"/>
    <property type="project" value="TreeGrafter"/>
</dbReference>
<dbReference type="AlphaFoldDB" id="A0A3Q0E186"/>
<dbReference type="Proteomes" id="UP000189704">
    <property type="component" value="Unplaced"/>
</dbReference>
<evidence type="ECO:0000256" key="15">
    <source>
        <dbReference type="ARBA" id="ARBA00023319"/>
    </source>
</evidence>
<dbReference type="STRING" id="1868482.ENSTSYP00000020533"/>
<evidence type="ECO:0000256" key="6">
    <source>
        <dbReference type="ARBA" id="ARBA00022692"/>
    </source>
</evidence>
<evidence type="ECO:0000256" key="3">
    <source>
        <dbReference type="ARBA" id="ARBA00004285"/>
    </source>
</evidence>
<keyword evidence="12 18" id="KW-0472">Membrane</keyword>
<sequence length="884" mass="97173">MTGVSRRAQTNADIFDTTFIRVCARRKKLRLPALPSLLHEDVGPLDPAARGRPFRRCSSAPLLRGGQSLQASAPRGRWAPSIPRPSYRVQAGAGRRDGDGGRGQAHLGKQDRKGEPVAFDLSISGAGDAGPYKCKAEAFRCAKYSRDFNFSVVEPVTAPELSITLLLLFPGLLVVLLILLVLAWWTQRSCPGASTINSVHMESLPDWTVTNGQNLSLLCVVDISSTSWVKPLRRVLFFKDDVLLRDVSSRESVENVSIAHARVHDSGTYKCTVVLNNKEKTTREYQVSVLGVPRPRVTLDKREAVEGGVVTVNCSVPEEKAPIHFTVEKVELDSKVAKQRREKTSRAQNFVALEFPVEELDHVLFFRCQARILSGIRVETSEAARSELVTVRESFSVPRFHVRPVGTITEGDLLHVACTIQVTPQAREFPEIIIQKDKAIVATSWHSSEAVFTAVAMTEHSGNYTCKVESSRISKVSSVMVNITELFSRPRLEPSSMLLDQGEFLSLLCSVPGAPLANFTIQRGDTVVSQTQNFSTTASAWDSGTYTCTAGIGPVAKRSNAVQVTVCEMLSRPRISHDAGPEVIRGQSVEIHCQSTNGTWPVSYQLRKAGEVLERLTQGSNDPAVFRDSPPTDVEYQCGADNCHSHAEMLSEVLRVRVVVPVDQVQLSILRSEVASGEDLVLRCFVNRASRPITYRFHREGAAGPFHQVTLNDTQAFWHKPQASKEQAGEYYCTAFNRANIARSVPQSKTLTVRVYLAPWMKGLIAMAVIGVLITALIAGAKCYLQRKAKAKQMPVEMSRPAVPLLNSNNEKVSDPNAEANSHYVYSGDVADHGMRPPHDNKEAPHADVEYTEVEVSSARPHPAPGAKGTETVYSEIRKAKPGE</sequence>
<dbReference type="InterPro" id="IPR007110">
    <property type="entry name" value="Ig-like_dom"/>
</dbReference>
<keyword evidence="20" id="KW-1185">Reference proteome</keyword>
<dbReference type="GO" id="GO:0006955">
    <property type="term" value="P:immune response"/>
    <property type="evidence" value="ECO:0007669"/>
    <property type="project" value="TreeGrafter"/>
</dbReference>
<feature type="transmembrane region" description="Helical" evidence="18">
    <location>
        <begin position="165"/>
        <end position="185"/>
    </location>
</feature>
<dbReference type="OrthoDB" id="9950534at2759"/>
<feature type="domain" description="Ig-like" evidence="19">
    <location>
        <begin position="398"/>
        <end position="482"/>
    </location>
</feature>
<feature type="domain" description="Ig-like" evidence="19">
    <location>
        <begin position="661"/>
        <end position="752"/>
    </location>
</feature>
<dbReference type="Pfam" id="PF13895">
    <property type="entry name" value="Ig_2"/>
    <property type="match status" value="2"/>
</dbReference>
<dbReference type="GO" id="GO:0070161">
    <property type="term" value="C:anchoring junction"/>
    <property type="evidence" value="ECO:0007669"/>
    <property type="project" value="UniProtKB-SubCell"/>
</dbReference>
<evidence type="ECO:0000256" key="11">
    <source>
        <dbReference type="ARBA" id="ARBA00022989"/>
    </source>
</evidence>
<evidence type="ECO:0000256" key="9">
    <source>
        <dbReference type="ARBA" id="ARBA00022889"/>
    </source>
</evidence>
<feature type="domain" description="Ig-like" evidence="19">
    <location>
        <begin position="490"/>
        <end position="565"/>
    </location>
</feature>
<feature type="compositionally biased region" description="Basic and acidic residues" evidence="17">
    <location>
        <begin position="830"/>
        <end position="849"/>
    </location>
</feature>
<keyword evidence="14" id="KW-0325">Glycoprotein</keyword>
<feature type="region of interest" description="Disordered" evidence="17">
    <location>
        <begin position="87"/>
        <end position="114"/>
    </location>
</feature>
<comment type="subcellular location">
    <subcellularLocation>
        <location evidence="2">Cell junction</location>
    </subcellularLocation>
    <subcellularLocation>
        <location evidence="1">Cell membrane</location>
        <topology evidence="1">Single-pass type I membrane protein</topology>
    </subcellularLocation>
    <subcellularLocation>
        <location evidence="3">Membrane raft</location>
    </subcellularLocation>
</comment>
<evidence type="ECO:0000256" key="13">
    <source>
        <dbReference type="ARBA" id="ARBA00023157"/>
    </source>
</evidence>
<dbReference type="GeneID" id="103262803"/>
<dbReference type="KEGG" id="csyr:103262803"/>
<gene>
    <name evidence="21" type="primary">PECAM1</name>
</gene>
<keyword evidence="6 18" id="KW-0812">Transmembrane</keyword>
<keyword evidence="8" id="KW-0677">Repeat</keyword>
<evidence type="ECO:0000256" key="12">
    <source>
        <dbReference type="ARBA" id="ARBA00023136"/>
    </source>
</evidence>
<organism evidence="20 21">
    <name type="scientific">Carlito syrichta</name>
    <name type="common">Philippine tarsier</name>
    <name type="synonym">Tarsius syrichta</name>
    <dbReference type="NCBI Taxonomy" id="1868482"/>
    <lineage>
        <taxon>Eukaryota</taxon>
        <taxon>Metazoa</taxon>
        <taxon>Chordata</taxon>
        <taxon>Craniata</taxon>
        <taxon>Vertebrata</taxon>
        <taxon>Euteleostomi</taxon>
        <taxon>Mammalia</taxon>
        <taxon>Eutheria</taxon>
        <taxon>Euarchontoglires</taxon>
        <taxon>Primates</taxon>
        <taxon>Haplorrhini</taxon>
        <taxon>Tarsiiformes</taxon>
        <taxon>Tarsiidae</taxon>
        <taxon>Carlito</taxon>
    </lineage>
</organism>
<dbReference type="InterPro" id="IPR003598">
    <property type="entry name" value="Ig_sub2"/>
</dbReference>
<reference evidence="21" key="1">
    <citation type="submission" date="2025-08" db="UniProtKB">
        <authorList>
            <consortium name="RefSeq"/>
        </authorList>
    </citation>
    <scope>IDENTIFICATION</scope>
</reference>
<evidence type="ECO:0000256" key="18">
    <source>
        <dbReference type="SAM" id="Phobius"/>
    </source>
</evidence>
<evidence type="ECO:0000313" key="21">
    <source>
        <dbReference type="RefSeq" id="XP_021569266.1"/>
    </source>
</evidence>
<dbReference type="SMART" id="SM00408">
    <property type="entry name" value="IGc2"/>
    <property type="match status" value="3"/>
</dbReference>
<evidence type="ECO:0000256" key="8">
    <source>
        <dbReference type="ARBA" id="ARBA00022737"/>
    </source>
</evidence>
<accession>A0A3Q0E186</accession>
<protein>
    <recommendedName>
        <fullName evidence="16">Platelet endothelial cell adhesion molecule</fullName>
    </recommendedName>
</protein>
<dbReference type="SUPFAM" id="SSF48726">
    <property type="entry name" value="Immunoglobulin"/>
    <property type="match status" value="5"/>
</dbReference>